<accession>X1IQH6</accession>
<reference evidence="1" key="1">
    <citation type="journal article" date="2014" name="Front. Microbiol.">
        <title>High frequency of phylogenetically diverse reductive dehalogenase-homologous genes in deep subseafloor sedimentary metagenomes.</title>
        <authorList>
            <person name="Kawai M."/>
            <person name="Futagami T."/>
            <person name="Toyoda A."/>
            <person name="Takaki Y."/>
            <person name="Nishi S."/>
            <person name="Hori S."/>
            <person name="Arai W."/>
            <person name="Tsubouchi T."/>
            <person name="Morono Y."/>
            <person name="Uchiyama I."/>
            <person name="Ito T."/>
            <person name="Fujiyama A."/>
            <person name="Inagaki F."/>
            <person name="Takami H."/>
        </authorList>
    </citation>
    <scope>NUCLEOTIDE SEQUENCE</scope>
    <source>
        <strain evidence="1">Expedition CK06-06</strain>
    </source>
</reference>
<feature type="non-terminal residue" evidence="1">
    <location>
        <position position="1"/>
    </location>
</feature>
<protein>
    <submittedName>
        <fullName evidence="1">Uncharacterized protein</fullName>
    </submittedName>
</protein>
<sequence>GFIGMDKDGVINFIISNRNAVGNWDASTQYDYHELIDTFQIVRCLKELGLINQLSSQEKSEIANSMELYCQFEGYSLLSNDYMSLKLIHSIVRSFSLFDRISDLDISGLFNMLATNYKGEFGTYGFLASTNMNQEYMRFRSRPIEYYSYGQHTYTNQTDSMFSHKITYMALDSLLQMYKLDDFEAQYGLMDIYNQIIDCQYLEYDYENFGAFVLFRRFGPIEYQNNFIFFEYSYYAIKTLELISNYLDFGELVNLSFNQVALHGYI</sequence>
<name>X1IQH6_9ZZZZ</name>
<evidence type="ECO:0000313" key="1">
    <source>
        <dbReference type="EMBL" id="GAH71470.1"/>
    </source>
</evidence>
<gene>
    <name evidence="1" type="ORF">S03H2_47405</name>
</gene>
<dbReference type="AlphaFoldDB" id="X1IQH6"/>
<dbReference type="EMBL" id="BARU01029829">
    <property type="protein sequence ID" value="GAH71470.1"/>
    <property type="molecule type" value="Genomic_DNA"/>
</dbReference>
<comment type="caution">
    <text evidence="1">The sequence shown here is derived from an EMBL/GenBank/DDBJ whole genome shotgun (WGS) entry which is preliminary data.</text>
</comment>
<proteinExistence type="predicted"/>
<feature type="non-terminal residue" evidence="1">
    <location>
        <position position="266"/>
    </location>
</feature>
<organism evidence="1">
    <name type="scientific">marine sediment metagenome</name>
    <dbReference type="NCBI Taxonomy" id="412755"/>
    <lineage>
        <taxon>unclassified sequences</taxon>
        <taxon>metagenomes</taxon>
        <taxon>ecological metagenomes</taxon>
    </lineage>
</organism>